<keyword evidence="4" id="KW-0408">Iron</keyword>
<dbReference type="PROSITE" id="PS51918">
    <property type="entry name" value="RADICAL_SAM"/>
    <property type="match status" value="1"/>
</dbReference>
<dbReference type="Proteomes" id="UP000075260">
    <property type="component" value="Unassembled WGS sequence"/>
</dbReference>
<organism evidence="7 8">
    <name type="scientific">Sorangium cellulosum</name>
    <name type="common">Polyangium cellulosum</name>
    <dbReference type="NCBI Taxonomy" id="56"/>
    <lineage>
        <taxon>Bacteria</taxon>
        <taxon>Pseudomonadati</taxon>
        <taxon>Myxococcota</taxon>
        <taxon>Polyangia</taxon>
        <taxon>Polyangiales</taxon>
        <taxon>Polyangiaceae</taxon>
        <taxon>Sorangium</taxon>
    </lineage>
</organism>
<dbReference type="GO" id="GO:0046872">
    <property type="term" value="F:metal ion binding"/>
    <property type="evidence" value="ECO:0007669"/>
    <property type="project" value="UniProtKB-KW"/>
</dbReference>
<keyword evidence="2" id="KW-0949">S-adenosyl-L-methionine</keyword>
<evidence type="ECO:0000259" key="6">
    <source>
        <dbReference type="PROSITE" id="PS51918"/>
    </source>
</evidence>
<dbReference type="InterPro" id="IPR058240">
    <property type="entry name" value="rSAM_sf"/>
</dbReference>
<accession>A0A150PXT8</accession>
<evidence type="ECO:0000256" key="1">
    <source>
        <dbReference type="ARBA" id="ARBA00001966"/>
    </source>
</evidence>
<dbReference type="RefSeq" id="WP_061613472.1">
    <property type="nucleotide sequence ID" value="NZ_JEMA01001268.1"/>
</dbReference>
<dbReference type="OrthoDB" id="9782387at2"/>
<dbReference type="GO" id="GO:0051536">
    <property type="term" value="F:iron-sulfur cluster binding"/>
    <property type="evidence" value="ECO:0007669"/>
    <property type="project" value="UniProtKB-KW"/>
</dbReference>
<evidence type="ECO:0000313" key="8">
    <source>
        <dbReference type="Proteomes" id="UP000075260"/>
    </source>
</evidence>
<evidence type="ECO:0000256" key="3">
    <source>
        <dbReference type="ARBA" id="ARBA00022723"/>
    </source>
</evidence>
<keyword evidence="5" id="KW-0411">Iron-sulfur</keyword>
<comment type="cofactor">
    <cofactor evidence="1">
        <name>[4Fe-4S] cluster</name>
        <dbReference type="ChEBI" id="CHEBI:49883"/>
    </cofactor>
</comment>
<evidence type="ECO:0000256" key="2">
    <source>
        <dbReference type="ARBA" id="ARBA00022691"/>
    </source>
</evidence>
<dbReference type="AlphaFoldDB" id="A0A150PXT8"/>
<dbReference type="CDD" id="cd01335">
    <property type="entry name" value="Radical_SAM"/>
    <property type="match status" value="1"/>
</dbReference>
<dbReference type="Pfam" id="PF04055">
    <property type="entry name" value="Radical_SAM"/>
    <property type="match status" value="1"/>
</dbReference>
<reference evidence="7 8" key="1">
    <citation type="submission" date="2014-02" db="EMBL/GenBank/DDBJ databases">
        <title>The small core and large imbalanced accessory genome model reveals a collaborative survival strategy of Sorangium cellulosum strains in nature.</title>
        <authorList>
            <person name="Han K."/>
            <person name="Peng R."/>
            <person name="Blom J."/>
            <person name="Li Y.-Z."/>
        </authorList>
    </citation>
    <scope>NUCLEOTIDE SEQUENCE [LARGE SCALE GENOMIC DNA]</scope>
    <source>
        <strain evidence="7 8">So0008-312</strain>
    </source>
</reference>
<dbReference type="GO" id="GO:0003824">
    <property type="term" value="F:catalytic activity"/>
    <property type="evidence" value="ECO:0007669"/>
    <property type="project" value="InterPro"/>
</dbReference>
<proteinExistence type="predicted"/>
<evidence type="ECO:0000313" key="7">
    <source>
        <dbReference type="EMBL" id="KYF60595.1"/>
    </source>
</evidence>
<protein>
    <submittedName>
        <fullName evidence="7">Radical SAM protein</fullName>
    </submittedName>
</protein>
<dbReference type="InterPro" id="IPR013785">
    <property type="entry name" value="Aldolase_TIM"/>
</dbReference>
<dbReference type="Gene3D" id="3.20.20.70">
    <property type="entry name" value="Aldolase class I"/>
    <property type="match status" value="1"/>
</dbReference>
<dbReference type="SFLD" id="SFLDS00029">
    <property type="entry name" value="Radical_SAM"/>
    <property type="match status" value="1"/>
</dbReference>
<comment type="caution">
    <text evidence="7">The sequence shown here is derived from an EMBL/GenBank/DDBJ whole genome shotgun (WGS) entry which is preliminary data.</text>
</comment>
<evidence type="ECO:0000256" key="4">
    <source>
        <dbReference type="ARBA" id="ARBA00023004"/>
    </source>
</evidence>
<feature type="domain" description="Radical SAM core" evidence="6">
    <location>
        <begin position="37"/>
        <end position="241"/>
    </location>
</feature>
<keyword evidence="3" id="KW-0479">Metal-binding</keyword>
<dbReference type="EMBL" id="JEMA01001268">
    <property type="protein sequence ID" value="KYF60595.1"/>
    <property type="molecule type" value="Genomic_DNA"/>
</dbReference>
<dbReference type="InterPro" id="IPR007197">
    <property type="entry name" value="rSAM"/>
</dbReference>
<evidence type="ECO:0000256" key="5">
    <source>
        <dbReference type="ARBA" id="ARBA00023014"/>
    </source>
</evidence>
<dbReference type="SUPFAM" id="SSF102114">
    <property type="entry name" value="Radical SAM enzymes"/>
    <property type="match status" value="1"/>
</dbReference>
<name>A0A150PXT8_SORCE</name>
<sequence>MQLSTQRPYTIAERAILSLLGGDVDYLERFRKVTALSRKVRSSEYLLTNGCNIRCEGCWFFEHDFDKGTTELKSVEGVREFAKRERERGITYAIIIGGEPTLVPDRVAAFVDVMDYVTISTNGLRRLPVDGFESVAVQISLFGGGQLDDQLRAIKPGGQRFTGLFETALRNYEGDPRACFVYAITEDGIEYIEDTVRRIHENGNRVSLNFYSKYNRDEPLRMQNAPRLVEEALRVKALYPDTLLSHPYFIRAIVTGESHWGSFGYDVCPSLSVDHPAHAERLANGNPVLPRFNAWAADCSTVNFCCTSGHCGDCRDSQAVLSWLLVSLDRFRESGARLKTWIEISESYWKQFSWAPYDAQSSRAQQRRVLPLLSNAI</sequence>
<gene>
    <name evidence="7" type="ORF">BE15_17055</name>
</gene>